<dbReference type="AlphaFoldDB" id="A0AAW0DZZ2"/>
<gene>
    <name evidence="2" type="ORF">R3P38DRAFT_2842849</name>
</gene>
<evidence type="ECO:0000313" key="2">
    <source>
        <dbReference type="EMBL" id="KAK7057748.1"/>
    </source>
</evidence>
<evidence type="ECO:0000256" key="1">
    <source>
        <dbReference type="SAM" id="MobiDB-lite"/>
    </source>
</evidence>
<name>A0AAW0DZZ2_9AGAR</name>
<protein>
    <submittedName>
        <fullName evidence="2">Uncharacterized protein</fullName>
    </submittedName>
</protein>
<dbReference type="Proteomes" id="UP001362999">
    <property type="component" value="Unassembled WGS sequence"/>
</dbReference>
<organism evidence="2 3">
    <name type="scientific">Favolaschia claudopus</name>
    <dbReference type="NCBI Taxonomy" id="2862362"/>
    <lineage>
        <taxon>Eukaryota</taxon>
        <taxon>Fungi</taxon>
        <taxon>Dikarya</taxon>
        <taxon>Basidiomycota</taxon>
        <taxon>Agaricomycotina</taxon>
        <taxon>Agaricomycetes</taxon>
        <taxon>Agaricomycetidae</taxon>
        <taxon>Agaricales</taxon>
        <taxon>Marasmiineae</taxon>
        <taxon>Mycenaceae</taxon>
        <taxon>Favolaschia</taxon>
    </lineage>
</organism>
<feature type="region of interest" description="Disordered" evidence="1">
    <location>
        <begin position="336"/>
        <end position="355"/>
    </location>
</feature>
<comment type="caution">
    <text evidence="2">The sequence shown here is derived from an EMBL/GenBank/DDBJ whole genome shotgun (WGS) entry which is preliminary data.</text>
</comment>
<reference evidence="2 3" key="1">
    <citation type="journal article" date="2024" name="J Genomics">
        <title>Draft genome sequencing and assembly of Favolaschia claudopus CIRM-BRFM 2984 isolated from oak limbs.</title>
        <authorList>
            <person name="Navarro D."/>
            <person name="Drula E."/>
            <person name="Chaduli D."/>
            <person name="Cazenave R."/>
            <person name="Ahrendt S."/>
            <person name="Wang J."/>
            <person name="Lipzen A."/>
            <person name="Daum C."/>
            <person name="Barry K."/>
            <person name="Grigoriev I.V."/>
            <person name="Favel A."/>
            <person name="Rosso M.N."/>
            <person name="Martin F."/>
        </authorList>
    </citation>
    <scope>NUCLEOTIDE SEQUENCE [LARGE SCALE GENOMIC DNA]</scope>
    <source>
        <strain evidence="2 3">CIRM-BRFM 2984</strain>
    </source>
</reference>
<dbReference type="EMBL" id="JAWWNJ010000004">
    <property type="protein sequence ID" value="KAK7057748.1"/>
    <property type="molecule type" value="Genomic_DNA"/>
</dbReference>
<evidence type="ECO:0000313" key="3">
    <source>
        <dbReference type="Proteomes" id="UP001362999"/>
    </source>
</evidence>
<proteinExistence type="predicted"/>
<sequence>MARLTLTDLGHDVLLAICGEIFEAHPRKRVSLSWQGESRAESTPPFFFPGPPSPVLLNLATMHSQLAAATRPYIWREVLVALGSYDATEAGEKRLARAELPHNAVHVRALFVSFNILGTPLEDYVPRVVSMLSRFTALRALCFGTFQSHSQPQTPPALAAAIRAHPSIDTLVVWHMVGATDLIAEGSSRLYNIRFNFCHGGSAALLSKPKRIGAFDQENMEPQNYAKHMPARIWDTLEFLAPGYEDYEMQDHAYIQKSLKTYIKSGRKPALCALDLSHESMYSPSRDGWLKLGRKLPNLYALTYSPRSTIEIDEAEAFFEAFPKVRWLHFVAVTSEDEEYEDSDEDSDEDEDASEFELDPEFVDLLSRLPIERLILDVFLPDYVLDDLEDRAEEFGMAAAKEIANWCEEIELVQFRFLPEDEFEEPPIVVEYAVATPPFGPSTVEVVEPKTLDGTMLGFLEWR</sequence>
<keyword evidence="3" id="KW-1185">Reference proteome</keyword>
<accession>A0AAW0DZZ2</accession>